<name>A0AAV5CZD5_ELECO</name>
<dbReference type="AlphaFoldDB" id="A0AAV5CZD5"/>
<reference evidence="1" key="1">
    <citation type="journal article" date="2018" name="DNA Res.">
        <title>Multiple hybrid de novo genome assembly of finger millet, an orphan allotetraploid crop.</title>
        <authorList>
            <person name="Hatakeyama M."/>
            <person name="Aluri S."/>
            <person name="Balachadran M.T."/>
            <person name="Sivarajan S.R."/>
            <person name="Patrignani A."/>
            <person name="Gruter S."/>
            <person name="Poveda L."/>
            <person name="Shimizu-Inatsugi R."/>
            <person name="Baeten J."/>
            <person name="Francoijs K.J."/>
            <person name="Nataraja K.N."/>
            <person name="Reddy Y.A.N."/>
            <person name="Phadnis S."/>
            <person name="Ravikumar R.L."/>
            <person name="Schlapbach R."/>
            <person name="Sreeman S.M."/>
            <person name="Shimizu K.K."/>
        </authorList>
    </citation>
    <scope>NUCLEOTIDE SEQUENCE</scope>
</reference>
<accession>A0AAV5CZD5</accession>
<organism evidence="1 2">
    <name type="scientific">Eleusine coracana subsp. coracana</name>
    <dbReference type="NCBI Taxonomy" id="191504"/>
    <lineage>
        <taxon>Eukaryota</taxon>
        <taxon>Viridiplantae</taxon>
        <taxon>Streptophyta</taxon>
        <taxon>Embryophyta</taxon>
        <taxon>Tracheophyta</taxon>
        <taxon>Spermatophyta</taxon>
        <taxon>Magnoliopsida</taxon>
        <taxon>Liliopsida</taxon>
        <taxon>Poales</taxon>
        <taxon>Poaceae</taxon>
        <taxon>PACMAD clade</taxon>
        <taxon>Chloridoideae</taxon>
        <taxon>Cynodonteae</taxon>
        <taxon>Eleusininae</taxon>
        <taxon>Eleusine</taxon>
    </lineage>
</organism>
<comment type="caution">
    <text evidence="1">The sequence shown here is derived from an EMBL/GenBank/DDBJ whole genome shotgun (WGS) entry which is preliminary data.</text>
</comment>
<gene>
    <name evidence="1" type="primary">ga20949</name>
    <name evidence="1" type="ORF">PR202_ga20949</name>
</gene>
<evidence type="ECO:0000313" key="1">
    <source>
        <dbReference type="EMBL" id="GJN03496.1"/>
    </source>
</evidence>
<proteinExistence type="predicted"/>
<reference evidence="1" key="2">
    <citation type="submission" date="2021-12" db="EMBL/GenBank/DDBJ databases">
        <title>Resequencing data analysis of finger millet.</title>
        <authorList>
            <person name="Hatakeyama M."/>
            <person name="Aluri S."/>
            <person name="Balachadran M.T."/>
            <person name="Sivarajan S.R."/>
            <person name="Poveda L."/>
            <person name="Shimizu-Inatsugi R."/>
            <person name="Schlapbach R."/>
            <person name="Sreeman S.M."/>
            <person name="Shimizu K.K."/>
        </authorList>
    </citation>
    <scope>NUCLEOTIDE SEQUENCE</scope>
</reference>
<dbReference type="EMBL" id="BQKI01000010">
    <property type="protein sequence ID" value="GJN03496.1"/>
    <property type="molecule type" value="Genomic_DNA"/>
</dbReference>
<evidence type="ECO:0000313" key="2">
    <source>
        <dbReference type="Proteomes" id="UP001054889"/>
    </source>
</evidence>
<dbReference type="Proteomes" id="UP001054889">
    <property type="component" value="Unassembled WGS sequence"/>
</dbReference>
<sequence>MWRGRKEAQGGHFLIAWPKVTKPKELGGLGISDLKNLGRALRVRWPWLQKSEPLPMQTSACVQALLSMALATKVGDGRSTLFWRDRWILGQRMEELCPLIFSMVPKRISNKRTVHEAITDMRWIQDIHGAASIEVILEFIKVCDIILDITLQPGVADVPLWRLSSSGQCNRTALPRRWLRSRIILG</sequence>
<protein>
    <submittedName>
        <fullName evidence="1">Uncharacterized protein</fullName>
    </submittedName>
</protein>
<keyword evidence="2" id="KW-1185">Reference proteome</keyword>